<feature type="region of interest" description="Disordered" evidence="1">
    <location>
        <begin position="1"/>
        <end position="36"/>
    </location>
</feature>
<feature type="compositionally biased region" description="Basic and acidic residues" evidence="1">
    <location>
        <begin position="1"/>
        <end position="10"/>
    </location>
</feature>
<dbReference type="AlphaFoldDB" id="A0A8D8XD72"/>
<evidence type="ECO:0000256" key="1">
    <source>
        <dbReference type="SAM" id="MobiDB-lite"/>
    </source>
</evidence>
<proteinExistence type="predicted"/>
<dbReference type="EMBL" id="HBUF01300999">
    <property type="protein sequence ID" value="CAG6691098.1"/>
    <property type="molecule type" value="Transcribed_RNA"/>
</dbReference>
<reference evidence="2" key="1">
    <citation type="submission" date="2021-05" db="EMBL/GenBank/DDBJ databases">
        <authorList>
            <person name="Alioto T."/>
            <person name="Alioto T."/>
            <person name="Gomez Garrido J."/>
        </authorList>
    </citation>
    <scope>NUCLEOTIDE SEQUENCE</scope>
</reference>
<sequence length="138" mass="14834">MMSTTGRDRASPAQPHPPQHLPQFNNGVPPPPPQLNGMLQLNSPGVPLPLQHPELGVNKLLQLRLSGELPPLLSHNGVPLPQLLLNGLPQLLQSKLLHLVAPSGLLQLLLPLLLSLGSTTLSLPLKLHIDFSHQANLI</sequence>
<accession>A0A8D8XD72</accession>
<evidence type="ECO:0000313" key="2">
    <source>
        <dbReference type="EMBL" id="CAG6691098.1"/>
    </source>
</evidence>
<name>A0A8D8XD72_9HEMI</name>
<organism evidence="2">
    <name type="scientific">Cacopsylla melanoneura</name>
    <dbReference type="NCBI Taxonomy" id="428564"/>
    <lineage>
        <taxon>Eukaryota</taxon>
        <taxon>Metazoa</taxon>
        <taxon>Ecdysozoa</taxon>
        <taxon>Arthropoda</taxon>
        <taxon>Hexapoda</taxon>
        <taxon>Insecta</taxon>
        <taxon>Pterygota</taxon>
        <taxon>Neoptera</taxon>
        <taxon>Paraneoptera</taxon>
        <taxon>Hemiptera</taxon>
        <taxon>Sternorrhyncha</taxon>
        <taxon>Psylloidea</taxon>
        <taxon>Psyllidae</taxon>
        <taxon>Psyllinae</taxon>
        <taxon>Cacopsylla</taxon>
    </lineage>
</organism>
<protein>
    <submittedName>
        <fullName evidence="2">Uncharacterized protein</fullName>
    </submittedName>
</protein>